<reference evidence="2 3" key="1">
    <citation type="submission" date="2020-08" db="EMBL/GenBank/DDBJ databases">
        <title>Genome sequence of Diaphorobacter aerolatus KACC 16536T.</title>
        <authorList>
            <person name="Hyun D.-W."/>
            <person name="Bae J.-W."/>
        </authorList>
    </citation>
    <scope>NUCLEOTIDE SEQUENCE [LARGE SCALE GENOMIC DNA]</scope>
    <source>
        <strain evidence="2 3">KACC 16536</strain>
    </source>
</reference>
<accession>A0A7H0GGE9</accession>
<dbReference type="Pfam" id="PF15523">
    <property type="entry name" value="Ntox16"/>
    <property type="match status" value="1"/>
</dbReference>
<dbReference type="KEGG" id="daer:H9K75_13565"/>
<dbReference type="AlphaFoldDB" id="A0A7H0GGE9"/>
<dbReference type="InterPro" id="IPR029118">
    <property type="entry name" value="Ntox16"/>
</dbReference>
<organism evidence="2 3">
    <name type="scientific">Diaphorobacter aerolatus</name>
    <dbReference type="NCBI Taxonomy" id="1288495"/>
    <lineage>
        <taxon>Bacteria</taxon>
        <taxon>Pseudomonadati</taxon>
        <taxon>Pseudomonadota</taxon>
        <taxon>Betaproteobacteria</taxon>
        <taxon>Burkholderiales</taxon>
        <taxon>Comamonadaceae</taxon>
        <taxon>Diaphorobacter</taxon>
    </lineage>
</organism>
<evidence type="ECO:0000313" key="3">
    <source>
        <dbReference type="Proteomes" id="UP000516028"/>
    </source>
</evidence>
<sequence>MSAAIIGDRVAQFGLCARARENMMNKCFAGGDYNHRQQAGNVWNAAKNCGEML</sequence>
<feature type="domain" description="Novel toxin 16" evidence="1">
    <location>
        <begin position="5"/>
        <end position="51"/>
    </location>
</feature>
<protein>
    <recommendedName>
        <fullName evidence="1">Novel toxin 16 domain-containing protein</fullName>
    </recommendedName>
</protein>
<dbReference type="RefSeq" id="WP_187723078.1">
    <property type="nucleotide sequence ID" value="NZ_CP060783.1"/>
</dbReference>
<dbReference type="Proteomes" id="UP000516028">
    <property type="component" value="Chromosome"/>
</dbReference>
<evidence type="ECO:0000313" key="2">
    <source>
        <dbReference type="EMBL" id="QNP47365.1"/>
    </source>
</evidence>
<proteinExistence type="predicted"/>
<name>A0A7H0GGE9_9BURK</name>
<gene>
    <name evidence="2" type="ORF">H9K75_13565</name>
</gene>
<evidence type="ECO:0000259" key="1">
    <source>
        <dbReference type="Pfam" id="PF15523"/>
    </source>
</evidence>
<dbReference type="EMBL" id="CP060783">
    <property type="protein sequence ID" value="QNP47365.1"/>
    <property type="molecule type" value="Genomic_DNA"/>
</dbReference>
<keyword evidence="3" id="KW-1185">Reference proteome</keyword>